<keyword evidence="8" id="KW-1185">Reference proteome</keyword>
<gene>
    <name evidence="7" type="ORF">G7Y89_g194</name>
</gene>
<dbReference type="InterPro" id="IPR006694">
    <property type="entry name" value="Fatty_acid_hydroxylase"/>
</dbReference>
<comment type="caution">
    <text evidence="7">The sequence shown here is derived from an EMBL/GenBank/DDBJ whole genome shotgun (WGS) entry which is preliminary data.</text>
</comment>
<comment type="subcellular location">
    <subcellularLocation>
        <location evidence="1">Membrane</location>
    </subcellularLocation>
</comment>
<dbReference type="GO" id="GO:0005506">
    <property type="term" value="F:iron ion binding"/>
    <property type="evidence" value="ECO:0007669"/>
    <property type="project" value="InterPro"/>
</dbReference>
<sequence>MNTNIMENLTAAANASAVSDLPPLPTYTISPVQPLIPFIPDFYLSLLLPIAAYWILSMIFHYIDVYDIWPQYRLHTPAEILKRNHVSRYEVARDVIVQQIIQTVVGALLGLTDPEELMGKEDYDIARWATRLRLAQRALPKLLGLIGLNAAAISKTVSVSHPILAGALAGGKYPFTMGLDVVSGSPIPAFATWELVVAKTIYWFIVPGLQFILAILFVDTWQYFLHRAMHTNKWLYATFHSRHHRLYVPYAYGALYNHWFEGFLLDTLGTGLAYKLAGMTARQGILFFTASTVKTVDDHCGYSFPWDPLQHITSNNAAYHDIHHQSWGIKTNFSQPFFTFWDRLLGTVWVGDTTARYAKSRNAAQQKVEDDKEE</sequence>
<dbReference type="GO" id="GO:0016491">
    <property type="term" value="F:oxidoreductase activity"/>
    <property type="evidence" value="ECO:0007669"/>
    <property type="project" value="InterPro"/>
</dbReference>
<feature type="transmembrane region" description="Helical" evidence="5">
    <location>
        <begin position="201"/>
        <end position="225"/>
    </location>
</feature>
<evidence type="ECO:0000256" key="5">
    <source>
        <dbReference type="SAM" id="Phobius"/>
    </source>
</evidence>
<keyword evidence="2 5" id="KW-0812">Transmembrane</keyword>
<dbReference type="OrthoDB" id="408954at2759"/>
<dbReference type="AlphaFoldDB" id="A0A8H4W861"/>
<keyword evidence="3 5" id="KW-1133">Transmembrane helix</keyword>
<evidence type="ECO:0000256" key="4">
    <source>
        <dbReference type="ARBA" id="ARBA00023136"/>
    </source>
</evidence>
<proteinExistence type="predicted"/>
<feature type="domain" description="Fatty acid hydroxylase" evidence="6">
    <location>
        <begin position="211"/>
        <end position="347"/>
    </location>
</feature>
<evidence type="ECO:0000313" key="7">
    <source>
        <dbReference type="EMBL" id="KAF4637903.1"/>
    </source>
</evidence>
<dbReference type="Pfam" id="PF04116">
    <property type="entry name" value="FA_hydroxylase"/>
    <property type="match status" value="1"/>
</dbReference>
<protein>
    <recommendedName>
        <fullName evidence="6">Fatty acid hydroxylase domain-containing protein</fullName>
    </recommendedName>
</protein>
<keyword evidence="4 5" id="KW-0472">Membrane</keyword>
<evidence type="ECO:0000256" key="1">
    <source>
        <dbReference type="ARBA" id="ARBA00004370"/>
    </source>
</evidence>
<dbReference type="GO" id="GO:0008610">
    <property type="term" value="P:lipid biosynthetic process"/>
    <property type="evidence" value="ECO:0007669"/>
    <property type="project" value="InterPro"/>
</dbReference>
<evidence type="ECO:0000313" key="8">
    <source>
        <dbReference type="Proteomes" id="UP000566819"/>
    </source>
</evidence>
<evidence type="ECO:0000256" key="3">
    <source>
        <dbReference type="ARBA" id="ARBA00022989"/>
    </source>
</evidence>
<accession>A0A8H4W861</accession>
<reference evidence="7 8" key="1">
    <citation type="submission" date="2020-03" db="EMBL/GenBank/DDBJ databases">
        <title>Draft Genome Sequence of Cudoniella acicularis.</title>
        <authorList>
            <person name="Buettner E."/>
            <person name="Kellner H."/>
        </authorList>
    </citation>
    <scope>NUCLEOTIDE SEQUENCE [LARGE SCALE GENOMIC DNA]</scope>
    <source>
        <strain evidence="7 8">DSM 108380</strain>
    </source>
</reference>
<dbReference type="EMBL" id="JAAMPI010000006">
    <property type="protein sequence ID" value="KAF4637903.1"/>
    <property type="molecule type" value="Genomic_DNA"/>
</dbReference>
<organism evidence="7 8">
    <name type="scientific">Cudoniella acicularis</name>
    <dbReference type="NCBI Taxonomy" id="354080"/>
    <lineage>
        <taxon>Eukaryota</taxon>
        <taxon>Fungi</taxon>
        <taxon>Dikarya</taxon>
        <taxon>Ascomycota</taxon>
        <taxon>Pezizomycotina</taxon>
        <taxon>Leotiomycetes</taxon>
        <taxon>Helotiales</taxon>
        <taxon>Tricladiaceae</taxon>
        <taxon>Cudoniella</taxon>
    </lineage>
</organism>
<dbReference type="Proteomes" id="UP000566819">
    <property type="component" value="Unassembled WGS sequence"/>
</dbReference>
<dbReference type="GO" id="GO:0016020">
    <property type="term" value="C:membrane"/>
    <property type="evidence" value="ECO:0007669"/>
    <property type="project" value="UniProtKB-SubCell"/>
</dbReference>
<evidence type="ECO:0000259" key="6">
    <source>
        <dbReference type="Pfam" id="PF04116"/>
    </source>
</evidence>
<dbReference type="PANTHER" id="PTHR11863">
    <property type="entry name" value="STEROL DESATURASE"/>
    <property type="match status" value="1"/>
</dbReference>
<name>A0A8H4W861_9HELO</name>
<feature type="transmembrane region" description="Helical" evidence="5">
    <location>
        <begin position="42"/>
        <end position="63"/>
    </location>
</feature>
<evidence type="ECO:0000256" key="2">
    <source>
        <dbReference type="ARBA" id="ARBA00022692"/>
    </source>
</evidence>
<dbReference type="InterPro" id="IPR050307">
    <property type="entry name" value="Sterol_Desaturase_Related"/>
</dbReference>